<comment type="caution">
    <text evidence="1">The sequence shown here is derived from an EMBL/GenBank/DDBJ whole genome shotgun (WGS) entry which is preliminary data.</text>
</comment>
<sequence length="323" mass="37035">MTNQRIWRKPGLRYPEPFDALFFDVDGILLYTVDSFHATDIATAEYVVGTLHGLDWGQHEGKPLVTLQDIEQFKLAGGFNNDWDMCYLLSSLYTAIWREWRGTTLAARTTEEWANLAREAHLAGRGGRTWVNTVVPESARLDYHIVGDIYHEYYWGAEGIRTYYGREPRYVQNQQGLYLREHFLFQPDIFQRFRASGIKHMGLITGRVGPEVEVALAMLERYTEERWWEVVIPGDVCPKPDPRALRMAIAQTGARGGLFIGDTADDRDLVRYYMESRQAGEPEFLSAMMVNPSEIELYQQRGADLIVKSIDDLLLCLPEGVAE</sequence>
<dbReference type="InterPro" id="IPR036412">
    <property type="entry name" value="HAD-like_sf"/>
</dbReference>
<accession>A0A326UGL6</accession>
<dbReference type="InterPro" id="IPR023214">
    <property type="entry name" value="HAD_sf"/>
</dbReference>
<dbReference type="Proteomes" id="UP000248806">
    <property type="component" value="Unassembled WGS sequence"/>
</dbReference>
<protein>
    <recommendedName>
        <fullName evidence="3">Phosphoglycolate phosphatase-like HAD superfamily hydrolase</fullName>
    </recommendedName>
</protein>
<proteinExistence type="predicted"/>
<evidence type="ECO:0008006" key="3">
    <source>
        <dbReference type="Google" id="ProtNLM"/>
    </source>
</evidence>
<keyword evidence="2" id="KW-1185">Reference proteome</keyword>
<organism evidence="1 2">
    <name type="scientific">Thermosporothrix hazakensis</name>
    <dbReference type="NCBI Taxonomy" id="644383"/>
    <lineage>
        <taxon>Bacteria</taxon>
        <taxon>Bacillati</taxon>
        <taxon>Chloroflexota</taxon>
        <taxon>Ktedonobacteria</taxon>
        <taxon>Ktedonobacterales</taxon>
        <taxon>Thermosporotrichaceae</taxon>
        <taxon>Thermosporothrix</taxon>
    </lineage>
</organism>
<gene>
    <name evidence="1" type="ORF">EI42_03788</name>
</gene>
<dbReference type="SUPFAM" id="SSF56784">
    <property type="entry name" value="HAD-like"/>
    <property type="match status" value="1"/>
</dbReference>
<dbReference type="RefSeq" id="WP_111324141.1">
    <property type="nucleotide sequence ID" value="NZ_BIFX01000001.1"/>
</dbReference>
<reference evidence="1 2" key="1">
    <citation type="submission" date="2018-06" db="EMBL/GenBank/DDBJ databases">
        <title>Genomic Encyclopedia of Archaeal and Bacterial Type Strains, Phase II (KMG-II): from individual species to whole genera.</title>
        <authorList>
            <person name="Goeker M."/>
        </authorList>
    </citation>
    <scope>NUCLEOTIDE SEQUENCE [LARGE SCALE GENOMIC DNA]</scope>
    <source>
        <strain evidence="1 2">ATCC BAA-1881</strain>
    </source>
</reference>
<dbReference type="OrthoDB" id="9813612at2"/>
<dbReference type="EMBL" id="QKUF01000014">
    <property type="protein sequence ID" value="PZW26636.1"/>
    <property type="molecule type" value="Genomic_DNA"/>
</dbReference>
<name>A0A326UGL6_THEHA</name>
<dbReference type="AlphaFoldDB" id="A0A326UGL6"/>
<dbReference type="Gene3D" id="3.40.50.1000">
    <property type="entry name" value="HAD superfamily/HAD-like"/>
    <property type="match status" value="1"/>
</dbReference>
<evidence type="ECO:0000313" key="2">
    <source>
        <dbReference type="Proteomes" id="UP000248806"/>
    </source>
</evidence>
<dbReference type="CDD" id="cd01427">
    <property type="entry name" value="HAD_like"/>
    <property type="match status" value="1"/>
</dbReference>
<evidence type="ECO:0000313" key="1">
    <source>
        <dbReference type="EMBL" id="PZW26636.1"/>
    </source>
</evidence>